<protein>
    <recommendedName>
        <fullName evidence="1">Glycosyltransferase 2-like domain-containing protein</fullName>
    </recommendedName>
</protein>
<accession>A0A2W2DUH7</accession>
<organism evidence="2 3">
    <name type="scientific">Micromonospora craterilacus</name>
    <dbReference type="NCBI Taxonomy" id="1655439"/>
    <lineage>
        <taxon>Bacteria</taxon>
        <taxon>Bacillati</taxon>
        <taxon>Actinomycetota</taxon>
        <taxon>Actinomycetes</taxon>
        <taxon>Micromonosporales</taxon>
        <taxon>Micromonosporaceae</taxon>
        <taxon>Micromonospora</taxon>
    </lineage>
</organism>
<sequence length="782" mass="87722">MKDQAWIANPVRCRTAPRLSVVVPFYNVADYLKDCLESLARQTFRDFEAILVDDGSRDQSARIARAFCERDPRFRIVTQENQGLGPARNTGVRHSEGEYLTFVDSDDLVAPHAYEAMVRSLDETGSSLVGGNARRFNNTSGVRLAYLHRSIFTKDRPATHILEYPALALDRMVWNKVYRRSFWDEFKLEFPPIRYEDYPVTLKAHLDAVTVDCLAAPVYFWRERESGESITQQKFQYGNLADRITSAEMVLDLVDARAPELRDRVHRHFTEIDLATVVQAFATAEEHERQPLVELGQRLTHRLDPRVLAGTSSYDRLQYRALEAGDVDLLRRLAEFRAEGGLTGGARARRHGLLPWRYENDYPAAASASTMPRQLYRLPRKELDLHTTVAQYRWDDDALVIRGSAEIRHLPTGDNSALRLTLVHGNHRVTLPVERFTTRDSHREQALVGFETRVPRAALAALPANVPGVTIRVDLRVGMLRRSGKLRHPLPGNAQNATGSWVTDDTWIQPGTTGTGEIILRRMLRPVELTGATVDDGEVVFAGRIPATLDGAHLRLTRSSGTVRVPVQTQPEGERVRFTARLPLPELIDTTSPDDPFTLRTVRVPSIDAGQGTKLLLATGLAAPVSVVHKDRVVTITRSVGQYVNIFEGPMRLRADEVQAVGDRLMVRGRLWDDADPGVIVWRRFVDEADHHVDVPCPVRRVDGGWSAEVDLTDLLIGQAARQPGSDLLADWTLWVLPPGDETPYALAADPFLIARLPVDVDLGERAVSLRPRAGRLHLEVR</sequence>
<feature type="domain" description="Glycosyltransferase 2-like" evidence="1">
    <location>
        <begin position="20"/>
        <end position="181"/>
    </location>
</feature>
<dbReference type="InterPro" id="IPR029044">
    <property type="entry name" value="Nucleotide-diphossugar_trans"/>
</dbReference>
<proteinExistence type="predicted"/>
<evidence type="ECO:0000259" key="1">
    <source>
        <dbReference type="Pfam" id="PF00535"/>
    </source>
</evidence>
<keyword evidence="3" id="KW-1185">Reference proteome</keyword>
<dbReference type="SUPFAM" id="SSF53448">
    <property type="entry name" value="Nucleotide-diphospho-sugar transferases"/>
    <property type="match status" value="1"/>
</dbReference>
<reference evidence="2 3" key="1">
    <citation type="submission" date="2018-01" db="EMBL/GenBank/DDBJ databases">
        <title>Draft genome sequence of Jishengella sp. NA12.</title>
        <authorList>
            <person name="Sahin N."/>
            <person name="Ay H."/>
            <person name="Saygin H."/>
        </authorList>
    </citation>
    <scope>NUCLEOTIDE SEQUENCE [LARGE SCALE GENOMIC DNA]</scope>
    <source>
        <strain evidence="2 3">NA12</strain>
    </source>
</reference>
<dbReference type="Gene3D" id="3.90.550.10">
    <property type="entry name" value="Spore Coat Polysaccharide Biosynthesis Protein SpsA, Chain A"/>
    <property type="match status" value="1"/>
</dbReference>
<dbReference type="InterPro" id="IPR001173">
    <property type="entry name" value="Glyco_trans_2-like"/>
</dbReference>
<dbReference type="AlphaFoldDB" id="A0A2W2DUH7"/>
<evidence type="ECO:0000313" key="2">
    <source>
        <dbReference type="EMBL" id="PZG13871.1"/>
    </source>
</evidence>
<dbReference type="RefSeq" id="WP_111216463.1">
    <property type="nucleotide sequence ID" value="NZ_POTY01000164.1"/>
</dbReference>
<name>A0A2W2DUH7_9ACTN</name>
<dbReference type="CDD" id="cd00761">
    <property type="entry name" value="Glyco_tranf_GTA_type"/>
    <property type="match status" value="1"/>
</dbReference>
<dbReference type="GO" id="GO:0016758">
    <property type="term" value="F:hexosyltransferase activity"/>
    <property type="evidence" value="ECO:0007669"/>
    <property type="project" value="UniProtKB-ARBA"/>
</dbReference>
<dbReference type="Pfam" id="PF00535">
    <property type="entry name" value="Glycos_transf_2"/>
    <property type="match status" value="1"/>
</dbReference>
<comment type="caution">
    <text evidence="2">The sequence shown here is derived from an EMBL/GenBank/DDBJ whole genome shotgun (WGS) entry which is preliminary data.</text>
</comment>
<dbReference type="Proteomes" id="UP000248924">
    <property type="component" value="Unassembled WGS sequence"/>
</dbReference>
<dbReference type="OrthoDB" id="2676521at2"/>
<dbReference type="PANTHER" id="PTHR22916">
    <property type="entry name" value="GLYCOSYLTRANSFERASE"/>
    <property type="match status" value="1"/>
</dbReference>
<dbReference type="EMBL" id="POTY01000164">
    <property type="protein sequence ID" value="PZG13871.1"/>
    <property type="molecule type" value="Genomic_DNA"/>
</dbReference>
<dbReference type="PANTHER" id="PTHR22916:SF3">
    <property type="entry name" value="UDP-GLCNAC:BETAGAL BETA-1,3-N-ACETYLGLUCOSAMINYLTRANSFERASE-LIKE PROTEIN 1"/>
    <property type="match status" value="1"/>
</dbReference>
<evidence type="ECO:0000313" key="3">
    <source>
        <dbReference type="Proteomes" id="UP000248924"/>
    </source>
</evidence>
<gene>
    <name evidence="2" type="ORF">C1I95_22820</name>
</gene>